<dbReference type="Proteomes" id="UP000805614">
    <property type="component" value="Unassembled WGS sequence"/>
</dbReference>
<evidence type="ECO:0000313" key="4">
    <source>
        <dbReference type="Proteomes" id="UP000805614"/>
    </source>
</evidence>
<feature type="domain" description="Glyoxalase-like" evidence="2">
    <location>
        <begin position="22"/>
        <end position="88"/>
    </location>
</feature>
<dbReference type="SUPFAM" id="SSF54593">
    <property type="entry name" value="Glyoxalase/Bleomycin resistance protein/Dihydroxybiphenyl dioxygenase"/>
    <property type="match status" value="1"/>
</dbReference>
<sequence length="97" mass="10081">MEAPAAGQGPRRSAAGGGHRAGPVGPAGVLAGRTDPTKNRLHIDLDPDDQIAEVERIIALGARPADVGQGTDKSWIVLADPEGNEFCALRPHRSLVD</sequence>
<dbReference type="InterPro" id="IPR029068">
    <property type="entry name" value="Glyas_Bleomycin-R_OHBP_Dase"/>
</dbReference>
<comment type="caution">
    <text evidence="3">The sequence shown here is derived from an EMBL/GenBank/DDBJ whole genome shotgun (WGS) entry which is preliminary data.</text>
</comment>
<evidence type="ECO:0000256" key="1">
    <source>
        <dbReference type="SAM" id="MobiDB-lite"/>
    </source>
</evidence>
<proteinExistence type="predicted"/>
<evidence type="ECO:0000259" key="2">
    <source>
        <dbReference type="Pfam" id="PF18029"/>
    </source>
</evidence>
<keyword evidence="4" id="KW-1185">Reference proteome</keyword>
<dbReference type="Pfam" id="PF18029">
    <property type="entry name" value="Glyoxalase_6"/>
    <property type="match status" value="1"/>
</dbReference>
<evidence type="ECO:0000313" key="3">
    <source>
        <dbReference type="EMBL" id="MBC6466826.1"/>
    </source>
</evidence>
<dbReference type="RefSeq" id="WP_187244001.1">
    <property type="nucleotide sequence ID" value="NZ_BAAAOK010000027.1"/>
</dbReference>
<organism evidence="3 4">
    <name type="scientific">Actinomadura alba</name>
    <dbReference type="NCBI Taxonomy" id="406431"/>
    <lineage>
        <taxon>Bacteria</taxon>
        <taxon>Bacillati</taxon>
        <taxon>Actinomycetota</taxon>
        <taxon>Actinomycetes</taxon>
        <taxon>Streptosporangiales</taxon>
        <taxon>Thermomonosporaceae</taxon>
        <taxon>Actinomadura</taxon>
    </lineage>
</organism>
<feature type="compositionally biased region" description="Low complexity" evidence="1">
    <location>
        <begin position="21"/>
        <end position="32"/>
    </location>
</feature>
<reference evidence="3 4" key="1">
    <citation type="submission" date="2020-06" db="EMBL/GenBank/DDBJ databases">
        <title>Actinomadura xiongansis sp. nov., isolated from soil of Baiyangdian.</title>
        <authorList>
            <person name="Zhang X."/>
        </authorList>
    </citation>
    <scope>NUCLEOTIDE SEQUENCE [LARGE SCALE GENOMIC DNA]</scope>
    <source>
        <strain evidence="3 4">HBUM206468</strain>
    </source>
</reference>
<feature type="region of interest" description="Disordered" evidence="1">
    <location>
        <begin position="1"/>
        <end position="43"/>
    </location>
</feature>
<dbReference type="PANTHER" id="PTHR35908:SF1">
    <property type="entry name" value="CONSERVED PROTEIN"/>
    <property type="match status" value="1"/>
</dbReference>
<protein>
    <submittedName>
        <fullName evidence="3">VOC family protein</fullName>
    </submittedName>
</protein>
<name>A0ABR7LPZ6_9ACTN</name>
<gene>
    <name evidence="3" type="ORF">HKK74_15140</name>
</gene>
<accession>A0ABR7LPZ6</accession>
<dbReference type="InterPro" id="IPR041581">
    <property type="entry name" value="Glyoxalase_6"/>
</dbReference>
<dbReference type="EMBL" id="JABVEC010000010">
    <property type="protein sequence ID" value="MBC6466826.1"/>
    <property type="molecule type" value="Genomic_DNA"/>
</dbReference>
<dbReference type="PANTHER" id="PTHR35908">
    <property type="entry name" value="HYPOTHETICAL FUSION PROTEIN"/>
    <property type="match status" value="1"/>
</dbReference>
<dbReference type="Gene3D" id="3.10.180.10">
    <property type="entry name" value="2,3-Dihydroxybiphenyl 1,2-Dioxygenase, domain 1"/>
    <property type="match status" value="1"/>
</dbReference>